<evidence type="ECO:0000256" key="20">
    <source>
        <dbReference type="SAM" id="MobiDB-lite"/>
    </source>
</evidence>
<reference evidence="24" key="1">
    <citation type="submission" date="2022-03" db="EMBL/GenBank/DDBJ databases">
        <authorList>
            <person name="Alioto T."/>
            <person name="Alioto T."/>
            <person name="Gomez Garrido J."/>
        </authorList>
    </citation>
    <scope>NUCLEOTIDE SEQUENCE</scope>
</reference>
<dbReference type="Gene3D" id="4.10.170.10">
    <property type="entry name" value="p53-like tetramerisation domain"/>
    <property type="match status" value="1"/>
</dbReference>
<dbReference type="InterPro" id="IPR013872">
    <property type="entry name" value="p53_transactivation_domain"/>
</dbReference>
<dbReference type="Pfam" id="PF07710">
    <property type="entry name" value="P53_tetramer"/>
    <property type="match status" value="1"/>
</dbReference>
<evidence type="ECO:0000256" key="19">
    <source>
        <dbReference type="PIRSR" id="PIRSR602117-3"/>
    </source>
</evidence>
<protein>
    <recommendedName>
        <fullName evidence="4">Cellular tumor antigen p53</fullName>
    </recommendedName>
    <alternativeName>
        <fullName evidence="16">Tumor suppressor p53</fullName>
    </alternativeName>
</protein>
<keyword evidence="14" id="KW-0539">Nucleus</keyword>
<dbReference type="GO" id="GO:0005737">
    <property type="term" value="C:cytoplasm"/>
    <property type="evidence" value="ECO:0007669"/>
    <property type="project" value="UniProtKB-SubCell"/>
</dbReference>
<dbReference type="SUPFAM" id="SSF47719">
    <property type="entry name" value="p53 tetramerization domain"/>
    <property type="match status" value="1"/>
</dbReference>
<keyword evidence="15" id="KW-0131">Cell cycle</keyword>
<evidence type="ECO:0000256" key="18">
    <source>
        <dbReference type="PIRSR" id="PIRSR602117-2"/>
    </source>
</evidence>
<evidence type="ECO:0000256" key="7">
    <source>
        <dbReference type="ARBA" id="ARBA00022703"/>
    </source>
</evidence>
<keyword evidence="9 17" id="KW-0862">Zinc</keyword>
<comment type="cofactor">
    <cofactor evidence="17">
        <name>Zn(2+)</name>
        <dbReference type="ChEBI" id="CHEBI:29105"/>
    </cofactor>
    <text evidence="17">Binds 1 zinc ion per subunit.</text>
</comment>
<evidence type="ECO:0000259" key="23">
    <source>
        <dbReference type="Pfam" id="PF08563"/>
    </source>
</evidence>
<keyword evidence="11" id="KW-0238">DNA-binding</keyword>
<feature type="binding site" evidence="17">
    <location>
        <position position="142"/>
    </location>
    <ligand>
        <name>Zn(2+)</name>
        <dbReference type="ChEBI" id="CHEBI:29105"/>
    </ligand>
</feature>
<evidence type="ECO:0000256" key="4">
    <source>
        <dbReference type="ARBA" id="ARBA00017135"/>
    </source>
</evidence>
<evidence type="ECO:0000313" key="24">
    <source>
        <dbReference type="EMBL" id="CAH2272313.1"/>
    </source>
</evidence>
<evidence type="ECO:0000256" key="9">
    <source>
        <dbReference type="ARBA" id="ARBA00022833"/>
    </source>
</evidence>
<dbReference type="GO" id="GO:0051262">
    <property type="term" value="P:protein tetramerization"/>
    <property type="evidence" value="ECO:0007669"/>
    <property type="project" value="InterPro"/>
</dbReference>
<dbReference type="PANTHER" id="PTHR11447">
    <property type="entry name" value="CELLULAR TUMOR ANTIGEN P53"/>
    <property type="match status" value="1"/>
</dbReference>
<dbReference type="PANTHER" id="PTHR11447:SF6">
    <property type="entry name" value="CELLULAR TUMOR ANTIGEN P53"/>
    <property type="match status" value="1"/>
</dbReference>
<evidence type="ECO:0000256" key="17">
    <source>
        <dbReference type="PIRSR" id="PIRSR602117-1"/>
    </source>
</evidence>
<evidence type="ECO:0000259" key="22">
    <source>
        <dbReference type="Pfam" id="PF07710"/>
    </source>
</evidence>
<proteinExistence type="inferred from homology"/>
<evidence type="ECO:0000256" key="12">
    <source>
        <dbReference type="ARBA" id="ARBA00023159"/>
    </source>
</evidence>
<organism evidence="24 25">
    <name type="scientific">Pelobates cultripes</name>
    <name type="common">Western spadefoot toad</name>
    <dbReference type="NCBI Taxonomy" id="61616"/>
    <lineage>
        <taxon>Eukaryota</taxon>
        <taxon>Metazoa</taxon>
        <taxon>Chordata</taxon>
        <taxon>Craniata</taxon>
        <taxon>Vertebrata</taxon>
        <taxon>Euteleostomi</taxon>
        <taxon>Amphibia</taxon>
        <taxon>Batrachia</taxon>
        <taxon>Anura</taxon>
        <taxon>Pelobatoidea</taxon>
        <taxon>Pelobatidae</taxon>
        <taxon>Pelobates</taxon>
    </lineage>
</organism>
<evidence type="ECO:0000256" key="13">
    <source>
        <dbReference type="ARBA" id="ARBA00023163"/>
    </source>
</evidence>
<evidence type="ECO:0000256" key="16">
    <source>
        <dbReference type="ARBA" id="ARBA00031653"/>
    </source>
</evidence>
<feature type="domain" description="p53 tetramerisation" evidence="22">
    <location>
        <begin position="336"/>
        <end position="363"/>
    </location>
</feature>
<dbReference type="InterPro" id="IPR011615">
    <property type="entry name" value="p53_DNA-bd"/>
</dbReference>
<dbReference type="SUPFAM" id="SSF49417">
    <property type="entry name" value="p53-like transcription factors"/>
    <property type="match status" value="1"/>
</dbReference>
<feature type="binding site" evidence="17">
    <location>
        <position position="229"/>
    </location>
    <ligand>
        <name>Zn(2+)</name>
        <dbReference type="ChEBI" id="CHEBI:29105"/>
    </ligand>
</feature>
<dbReference type="InterPro" id="IPR002117">
    <property type="entry name" value="p53_tumour_suppressor"/>
</dbReference>
<dbReference type="Gene3D" id="2.60.40.720">
    <property type="match status" value="1"/>
</dbReference>
<dbReference type="EMBL" id="OW240914">
    <property type="protein sequence ID" value="CAH2272313.1"/>
    <property type="molecule type" value="Genomic_DNA"/>
</dbReference>
<dbReference type="Proteomes" id="UP001295444">
    <property type="component" value="Chromosome 03"/>
</dbReference>
<sequence length="392" mass="44341">MEPQSDSGMEPPMSQETFEDLWRLLPLEDARYGAMLEYPDCPISQTMPALPEAPYTAITSSAVPSTEDYPGTFGLQLEFQENGTAKSVTCTYSKDLNKLFCQSVKTCPVLIRMSKSPPNGAIIRATAVFKKSEHVAEVVKRCPHHERSNEPGDDRNPMEPIRECPPGVVRVFLVHHQLPRDVKIMFIIELCVFVPSSHNYLAVLFRPAGNGSSCTTVRGPSYKTGEKSCCQAVKHHRTLSIVVCGVNPCPLYTHSATAITNLPNCKLHEYWKQPNRKNHTKGLPPEFHSLGTEHCWPFGRWSIGHSPKGEAIYLLKVTFEAYNLLSKSYTAHEVHTIKGRERYEMLKKINDAMETQDKVEQHKLVVKCRKCREDFKPKKGKRLMVKDELDSE</sequence>
<comment type="subcellular location">
    <subcellularLocation>
        <location evidence="2">Cytoplasm</location>
    </subcellularLocation>
    <subcellularLocation>
        <location evidence="1">Nucleus</location>
    </subcellularLocation>
</comment>
<dbReference type="Gene3D" id="6.10.50.20">
    <property type="match status" value="1"/>
</dbReference>
<comment type="similarity">
    <text evidence="3">Belongs to the p53 family.</text>
</comment>
<feature type="domain" description="p53 DNA-binding" evidence="21">
    <location>
        <begin position="66"/>
        <end position="153"/>
    </location>
</feature>
<keyword evidence="12" id="KW-0010">Activator</keyword>
<dbReference type="InterPro" id="IPR012346">
    <property type="entry name" value="p53/RUNT-type_TF_DNA-bd_sf"/>
</dbReference>
<dbReference type="GO" id="GO:0005634">
    <property type="term" value="C:nucleus"/>
    <property type="evidence" value="ECO:0007669"/>
    <property type="project" value="UniProtKB-SubCell"/>
</dbReference>
<evidence type="ECO:0000256" key="11">
    <source>
        <dbReference type="ARBA" id="ARBA00023125"/>
    </source>
</evidence>
<keyword evidence="6" id="KW-0597">Phosphoprotein</keyword>
<feature type="cross-link" description="Glycyl lysine isopeptide (Lys-Gly) (interchain with G-Cter in ubiquitin)" evidence="19">
    <location>
        <position position="281"/>
    </location>
</feature>
<evidence type="ECO:0000256" key="2">
    <source>
        <dbReference type="ARBA" id="ARBA00004496"/>
    </source>
</evidence>
<evidence type="ECO:0000256" key="14">
    <source>
        <dbReference type="ARBA" id="ARBA00023242"/>
    </source>
</evidence>
<keyword evidence="10" id="KW-0805">Transcription regulation</keyword>
<evidence type="ECO:0000256" key="1">
    <source>
        <dbReference type="ARBA" id="ARBA00004123"/>
    </source>
</evidence>
<keyword evidence="8 17" id="KW-0479">Metal-binding</keyword>
<dbReference type="InterPro" id="IPR010991">
    <property type="entry name" value="p53_tetrameristn"/>
</dbReference>
<feature type="site" description="Interaction with DNA" evidence="18">
    <location>
        <position position="86"/>
    </location>
</feature>
<feature type="region of interest" description="Disordered" evidence="20">
    <location>
        <begin position="141"/>
        <end position="160"/>
    </location>
</feature>
<evidence type="ECO:0000256" key="3">
    <source>
        <dbReference type="ARBA" id="ARBA00006167"/>
    </source>
</evidence>
<gene>
    <name evidence="24" type="ORF">PECUL_23A052199</name>
</gene>
<dbReference type="GO" id="GO:0000978">
    <property type="term" value="F:RNA polymerase II cis-regulatory region sequence-specific DNA binding"/>
    <property type="evidence" value="ECO:0007669"/>
    <property type="project" value="TreeGrafter"/>
</dbReference>
<accession>A0AAD1RKR9</accession>
<dbReference type="PRINTS" id="PR00386">
    <property type="entry name" value="P53SUPPRESSR"/>
</dbReference>
<evidence type="ECO:0000256" key="6">
    <source>
        <dbReference type="ARBA" id="ARBA00022553"/>
    </source>
</evidence>
<dbReference type="AlphaFoldDB" id="A0AAD1RKR9"/>
<feature type="binding site" evidence="17">
    <location>
        <position position="145"/>
    </location>
    <ligand>
        <name>Zn(2+)</name>
        <dbReference type="ChEBI" id="CHEBI:29105"/>
    </ligand>
</feature>
<evidence type="ECO:0000256" key="8">
    <source>
        <dbReference type="ARBA" id="ARBA00022723"/>
    </source>
</evidence>
<keyword evidence="7" id="KW-0053">Apoptosis</keyword>
<keyword evidence="25" id="KW-1185">Reference proteome</keyword>
<dbReference type="Pfam" id="PF08563">
    <property type="entry name" value="P53_TAD"/>
    <property type="match status" value="1"/>
</dbReference>
<evidence type="ECO:0000259" key="21">
    <source>
        <dbReference type="Pfam" id="PF00870"/>
    </source>
</evidence>
<evidence type="ECO:0000256" key="10">
    <source>
        <dbReference type="ARBA" id="ARBA00023015"/>
    </source>
</evidence>
<evidence type="ECO:0000256" key="15">
    <source>
        <dbReference type="ARBA" id="ARBA00023306"/>
    </source>
</evidence>
<keyword evidence="13" id="KW-0804">Transcription</keyword>
<dbReference type="InterPro" id="IPR036674">
    <property type="entry name" value="p53_tetramer_sf"/>
</dbReference>
<dbReference type="Pfam" id="PF00870">
    <property type="entry name" value="P53"/>
    <property type="match status" value="1"/>
</dbReference>
<dbReference type="GO" id="GO:0046872">
    <property type="term" value="F:metal ion binding"/>
    <property type="evidence" value="ECO:0007669"/>
    <property type="project" value="UniProtKB-KW"/>
</dbReference>
<evidence type="ECO:0000256" key="5">
    <source>
        <dbReference type="ARBA" id="ARBA00022490"/>
    </source>
</evidence>
<dbReference type="GO" id="GO:0006915">
    <property type="term" value="P:apoptotic process"/>
    <property type="evidence" value="ECO:0007669"/>
    <property type="project" value="UniProtKB-KW"/>
</dbReference>
<dbReference type="GO" id="GO:0000981">
    <property type="term" value="F:DNA-binding transcription factor activity, RNA polymerase II-specific"/>
    <property type="evidence" value="ECO:0007669"/>
    <property type="project" value="TreeGrafter"/>
</dbReference>
<keyword evidence="5" id="KW-0963">Cytoplasm</keyword>
<evidence type="ECO:0000313" key="25">
    <source>
        <dbReference type="Proteomes" id="UP001295444"/>
    </source>
</evidence>
<dbReference type="InterPro" id="IPR008967">
    <property type="entry name" value="p53-like_TF_DNA-bd_sf"/>
</dbReference>
<name>A0AAD1RKR9_PELCU</name>
<feature type="domain" description="p53 transactivation" evidence="23">
    <location>
        <begin position="5"/>
        <end position="27"/>
    </location>
</feature>